<feature type="chain" id="PRO_5002567243" description="glucan endo-1,6-beta-glucosidase" evidence="18">
    <location>
        <begin position="20"/>
        <end position="672"/>
    </location>
</feature>
<dbReference type="PANTHER" id="PTHR31297:SF39">
    <property type="entry name" value="GLUCAN ENDO-1,6-BETA-GLUCOSIDASE B"/>
    <property type="match status" value="1"/>
</dbReference>
<dbReference type="SUPFAM" id="SSF52374">
    <property type="entry name" value="Nucleotidylyl transferase"/>
    <property type="match status" value="1"/>
</dbReference>
<dbReference type="GO" id="GO:0009251">
    <property type="term" value="P:glucan catabolic process"/>
    <property type="evidence" value="ECO:0007669"/>
    <property type="project" value="TreeGrafter"/>
</dbReference>
<keyword evidence="10" id="KW-0624">Polysaccharide degradation</keyword>
<dbReference type="InterPro" id="IPR004821">
    <property type="entry name" value="Cyt_trans-like"/>
</dbReference>
<evidence type="ECO:0000313" key="22">
    <source>
        <dbReference type="Proteomes" id="UP000044602"/>
    </source>
</evidence>
<feature type="domain" description="Glycoside hydrolase family 5" evidence="19">
    <location>
        <begin position="90"/>
        <end position="329"/>
    </location>
</feature>
<comment type="catalytic activity">
    <reaction evidence="11">
        <text>Random hydrolysis of (1-&gt;6)-linkages in (1-&gt;6)-beta-D-glucans.</text>
        <dbReference type="EC" id="3.2.1.75"/>
    </reaction>
</comment>
<keyword evidence="5" id="KW-0378">Hydrolase</keyword>
<dbReference type="InterPro" id="IPR014729">
    <property type="entry name" value="Rossmann-like_a/b/a_fold"/>
</dbReference>
<evidence type="ECO:0000259" key="20">
    <source>
        <dbReference type="Pfam" id="PF01467"/>
    </source>
</evidence>
<dbReference type="Pfam" id="PF01467">
    <property type="entry name" value="CTP_transf_like"/>
    <property type="match status" value="1"/>
</dbReference>
<evidence type="ECO:0000256" key="12">
    <source>
        <dbReference type="ARBA" id="ARBA00037628"/>
    </source>
</evidence>
<dbReference type="GO" id="GO:0046557">
    <property type="term" value="F:glucan endo-1,6-beta-glucosidase activity"/>
    <property type="evidence" value="ECO:0007669"/>
    <property type="project" value="UniProtKB-EC"/>
</dbReference>
<evidence type="ECO:0000256" key="16">
    <source>
        <dbReference type="ARBA" id="ARBA00043257"/>
    </source>
</evidence>
<comment type="function">
    <text evidence="12">Beta-glucanases participate in the metabolism of beta-glucan, the main structural component of the cell wall. Acts on lutean, pustulan and 1,6-oligo-beta-D-glucosides.</text>
</comment>
<evidence type="ECO:0000256" key="10">
    <source>
        <dbReference type="ARBA" id="ARBA00023326"/>
    </source>
</evidence>
<evidence type="ECO:0000256" key="9">
    <source>
        <dbReference type="ARBA" id="ARBA00023316"/>
    </source>
</evidence>
<keyword evidence="3" id="KW-0964">Secreted</keyword>
<protein>
    <recommendedName>
        <fullName evidence="13">glucan endo-1,6-beta-glucosidase</fullName>
        <ecNumber evidence="13">3.2.1.75</ecNumber>
    </recommendedName>
    <alternativeName>
        <fullName evidence="15">Beta-1,6-glucanase B</fullName>
    </alternativeName>
    <alternativeName>
        <fullName evidence="14">Endo-1,6-beta-D-glucanase B</fullName>
    </alternativeName>
    <alternativeName>
        <fullName evidence="16">Endo-1,6-beta-glucanase B</fullName>
    </alternativeName>
</protein>
<evidence type="ECO:0000256" key="2">
    <source>
        <dbReference type="ARBA" id="ARBA00005641"/>
    </source>
</evidence>
<evidence type="ECO:0000256" key="7">
    <source>
        <dbReference type="ARBA" id="ARBA00023277"/>
    </source>
</evidence>
<gene>
    <name evidence="21" type="ORF">BN1708_000810</name>
</gene>
<feature type="compositionally biased region" description="Polar residues" evidence="17">
    <location>
        <begin position="650"/>
        <end position="659"/>
    </location>
</feature>
<dbReference type="InterPro" id="IPR017853">
    <property type="entry name" value="GH"/>
</dbReference>
<dbReference type="GO" id="GO:0004338">
    <property type="term" value="F:glucan exo-1,3-beta-glucosidase activity"/>
    <property type="evidence" value="ECO:0007669"/>
    <property type="project" value="TreeGrafter"/>
</dbReference>
<proteinExistence type="inferred from homology"/>
<comment type="subcellular location">
    <subcellularLocation>
        <location evidence="1">Secreted</location>
    </subcellularLocation>
</comment>
<name>A0A0G4M8L0_VERLO</name>
<evidence type="ECO:0000256" key="1">
    <source>
        <dbReference type="ARBA" id="ARBA00004613"/>
    </source>
</evidence>
<dbReference type="GO" id="GO:0071555">
    <property type="term" value="P:cell wall organization"/>
    <property type="evidence" value="ECO:0007669"/>
    <property type="project" value="UniProtKB-KW"/>
</dbReference>
<evidence type="ECO:0000256" key="11">
    <source>
        <dbReference type="ARBA" id="ARBA00036633"/>
    </source>
</evidence>
<dbReference type="SUPFAM" id="SSF51445">
    <property type="entry name" value="(Trans)glycosidases"/>
    <property type="match status" value="1"/>
</dbReference>
<dbReference type="Gene3D" id="3.20.20.80">
    <property type="entry name" value="Glycosidases"/>
    <property type="match status" value="1"/>
</dbReference>
<evidence type="ECO:0000256" key="18">
    <source>
        <dbReference type="SAM" id="SignalP"/>
    </source>
</evidence>
<feature type="region of interest" description="Disordered" evidence="17">
    <location>
        <begin position="636"/>
        <end position="672"/>
    </location>
</feature>
<dbReference type="AlphaFoldDB" id="A0A0G4M8L0"/>
<dbReference type="GO" id="GO:0009986">
    <property type="term" value="C:cell surface"/>
    <property type="evidence" value="ECO:0007669"/>
    <property type="project" value="TreeGrafter"/>
</dbReference>
<evidence type="ECO:0000256" key="8">
    <source>
        <dbReference type="ARBA" id="ARBA00023295"/>
    </source>
</evidence>
<dbReference type="STRING" id="100787.A0A0G4M8L0"/>
<evidence type="ECO:0000259" key="19">
    <source>
        <dbReference type="Pfam" id="PF00150"/>
    </source>
</evidence>
<organism evidence="21 22">
    <name type="scientific">Verticillium longisporum</name>
    <name type="common">Verticillium dahliae var. longisporum</name>
    <dbReference type="NCBI Taxonomy" id="100787"/>
    <lineage>
        <taxon>Eukaryota</taxon>
        <taxon>Fungi</taxon>
        <taxon>Dikarya</taxon>
        <taxon>Ascomycota</taxon>
        <taxon>Pezizomycotina</taxon>
        <taxon>Sordariomycetes</taxon>
        <taxon>Hypocreomycetidae</taxon>
        <taxon>Glomerellales</taxon>
        <taxon>Plectosphaerellaceae</taxon>
        <taxon>Verticillium</taxon>
    </lineage>
</organism>
<dbReference type="EMBL" id="CVQH01021417">
    <property type="protein sequence ID" value="CRK30275.1"/>
    <property type="molecule type" value="Genomic_DNA"/>
</dbReference>
<keyword evidence="6" id="KW-0325">Glycoprotein</keyword>
<dbReference type="Pfam" id="PF00150">
    <property type="entry name" value="Cellulase"/>
    <property type="match status" value="1"/>
</dbReference>
<evidence type="ECO:0000256" key="13">
    <source>
        <dbReference type="ARBA" id="ARBA00038935"/>
    </source>
</evidence>
<feature type="domain" description="Cytidyltransferase-like" evidence="20">
    <location>
        <begin position="468"/>
        <end position="659"/>
    </location>
</feature>
<dbReference type="InterPro" id="IPR050386">
    <property type="entry name" value="Glycosyl_hydrolase_5"/>
</dbReference>
<sequence length="672" mass="73267">MVRLSSLAAAVSWLQLSSAWLPSERPEGTLNKKWLPGSGKIRGVNLGSLFVFEPWIANSAWTGLGCEDSPDRSSEFDCVSKLGQEQADAAFQGHWASFITESDLDEMKRYGINTIRIPLGYWLDRSLVDSSEHFPQGAEEYLVRVCGWATARGLYIILDHHGAPGAQVAKNAFTGQLAPSPGFYNEYNYGRGVKFLQYLTKLAHERPEMENVGMIEVLNEPVNWDQSVESLRSTFYRDAYNAIRQVERDLNVGPDDQFHIQMMGSGWGAGNPVEFLSDTRLTAFDDHRYLKWANRDEVPLSHESFISTSCSDNLSRDSAGPTIIGEWSLSSLLAGLYGLVAVICAEEDVASDIGAGKGAVDIRIVLVDRDEPNGGSASPLSPESNNTVVVNLQTFAHAYHPWNLIMHVDGEAGHSLRASFLEHAQGKQVIRQDQFFTAEGGISIKLGHDALDAQKNADAHQGYQTVCLGGTFDHLHPGHKLLLTAALLLLKVPEEGSGAACKLIVGVTGDALLRNKKFAQYVQPWSQRAAAVVDFVASVASLHESGWTGKAFPGKQAENESSISVEAFFRERTIHVHCVEIQDAFGPTITDEHVDALVVSGETRSGGQAVNDKRTEMGWKALDVYEVDVLGSAALEDASERSDGPADYSSKISSSTIRQQKAEAAASTARNV</sequence>
<keyword evidence="22" id="KW-1185">Reference proteome</keyword>
<comment type="similarity">
    <text evidence="2">Belongs to the glycosyl hydrolase 5 (cellulase A) family.</text>
</comment>
<keyword evidence="8" id="KW-0326">Glycosidase</keyword>
<dbReference type="Gene3D" id="3.40.50.620">
    <property type="entry name" value="HUPs"/>
    <property type="match status" value="1"/>
</dbReference>
<accession>A0A0G4M8L0</accession>
<evidence type="ECO:0000256" key="5">
    <source>
        <dbReference type="ARBA" id="ARBA00022801"/>
    </source>
</evidence>
<keyword evidence="9" id="KW-0961">Cell wall biogenesis/degradation</keyword>
<evidence type="ECO:0000313" key="21">
    <source>
        <dbReference type="EMBL" id="CRK30275.1"/>
    </source>
</evidence>
<evidence type="ECO:0000256" key="6">
    <source>
        <dbReference type="ARBA" id="ARBA00023180"/>
    </source>
</evidence>
<keyword evidence="4 18" id="KW-0732">Signal</keyword>
<evidence type="ECO:0000256" key="17">
    <source>
        <dbReference type="SAM" id="MobiDB-lite"/>
    </source>
</evidence>
<evidence type="ECO:0000256" key="15">
    <source>
        <dbReference type="ARBA" id="ARBA00042025"/>
    </source>
</evidence>
<evidence type="ECO:0000256" key="4">
    <source>
        <dbReference type="ARBA" id="ARBA00022729"/>
    </source>
</evidence>
<dbReference type="Proteomes" id="UP000044602">
    <property type="component" value="Unassembled WGS sequence"/>
</dbReference>
<dbReference type="EC" id="3.2.1.75" evidence="13"/>
<reference evidence="21 22" key="1">
    <citation type="submission" date="2015-05" db="EMBL/GenBank/DDBJ databases">
        <authorList>
            <person name="Wang D.B."/>
            <person name="Wang M."/>
        </authorList>
    </citation>
    <scope>NUCLEOTIDE SEQUENCE [LARGE SCALE GENOMIC DNA]</scope>
    <source>
        <strain evidence="21">VL1</strain>
    </source>
</reference>
<feature type="signal peptide" evidence="18">
    <location>
        <begin position="1"/>
        <end position="19"/>
    </location>
</feature>
<dbReference type="PANTHER" id="PTHR31297">
    <property type="entry name" value="GLUCAN ENDO-1,6-BETA-GLUCOSIDASE B"/>
    <property type="match status" value="1"/>
</dbReference>
<keyword evidence="7" id="KW-0119">Carbohydrate metabolism</keyword>
<evidence type="ECO:0000256" key="3">
    <source>
        <dbReference type="ARBA" id="ARBA00022525"/>
    </source>
</evidence>
<evidence type="ECO:0000256" key="14">
    <source>
        <dbReference type="ARBA" id="ARBA00041472"/>
    </source>
</evidence>
<dbReference type="InterPro" id="IPR001547">
    <property type="entry name" value="Glyco_hydro_5"/>
</dbReference>
<dbReference type="GO" id="GO:0005576">
    <property type="term" value="C:extracellular region"/>
    <property type="evidence" value="ECO:0007669"/>
    <property type="project" value="UniProtKB-SubCell"/>
</dbReference>